<proteinExistence type="predicted"/>
<feature type="domain" description="RNA-binding S4" evidence="3">
    <location>
        <begin position="3"/>
        <end position="67"/>
    </location>
</feature>
<evidence type="ECO:0000313" key="4">
    <source>
        <dbReference type="EMBL" id="GAA3951842.1"/>
    </source>
</evidence>
<dbReference type="Pfam" id="PF12079">
    <property type="entry name" value="DUF3558"/>
    <property type="match status" value="1"/>
</dbReference>
<reference evidence="5" key="1">
    <citation type="journal article" date="2019" name="Int. J. Syst. Evol. Microbiol.">
        <title>The Global Catalogue of Microorganisms (GCM) 10K type strain sequencing project: providing services to taxonomists for standard genome sequencing and annotation.</title>
        <authorList>
            <consortium name="The Broad Institute Genomics Platform"/>
            <consortium name="The Broad Institute Genome Sequencing Center for Infectious Disease"/>
            <person name="Wu L."/>
            <person name="Ma J."/>
        </authorList>
    </citation>
    <scope>NUCLEOTIDE SEQUENCE [LARGE SCALE GENOMIC DNA]</scope>
    <source>
        <strain evidence="5">JCM 16923</strain>
    </source>
</reference>
<sequence>MATRVDSWIWGVRLTKTRSAAGAACRGGHVQVNGVTAKPATTVGIGDEVRVRIHGRERIFEVVKLISKRTSAPAAAECYIDRSPPPPPREVLASIPRRDPGAGRPTKRERRQIDRLRGGTMLVLATAAALVLGACGDGADDQADTTATPKAGTGPSFERCGGLTLEDVASATTFQGLQLFIDNPSVCEWRAGSQRAGPVVSFNWYRGSPIGRERGHEQLTRENPTEDIEISGYPGFIAKHEPICEVGVQFENDFIEISIADRQTLGAQTVSMTTLCNAAKDLAAASIERAS</sequence>
<dbReference type="SMART" id="SM00363">
    <property type="entry name" value="S4"/>
    <property type="match status" value="1"/>
</dbReference>
<evidence type="ECO:0000313" key="5">
    <source>
        <dbReference type="Proteomes" id="UP001418444"/>
    </source>
</evidence>
<dbReference type="CDD" id="cd00165">
    <property type="entry name" value="S4"/>
    <property type="match status" value="1"/>
</dbReference>
<evidence type="ECO:0000259" key="3">
    <source>
        <dbReference type="SMART" id="SM00363"/>
    </source>
</evidence>
<dbReference type="RefSeq" id="WP_344780686.1">
    <property type="nucleotide sequence ID" value="NZ_BAAAZW010000002.1"/>
</dbReference>
<dbReference type="Proteomes" id="UP001418444">
    <property type="component" value="Unassembled WGS sequence"/>
</dbReference>
<gene>
    <name evidence="4" type="ORF">GCM10022231_07150</name>
</gene>
<dbReference type="InterPro" id="IPR024520">
    <property type="entry name" value="DUF3558"/>
</dbReference>
<keyword evidence="5" id="KW-1185">Reference proteome</keyword>
<dbReference type="InterPro" id="IPR036986">
    <property type="entry name" value="S4_RNA-bd_sf"/>
</dbReference>
<name>A0ABP7NQS7_9ACTN</name>
<dbReference type="InterPro" id="IPR002942">
    <property type="entry name" value="S4_RNA-bd"/>
</dbReference>
<evidence type="ECO:0000256" key="1">
    <source>
        <dbReference type="PROSITE-ProRule" id="PRU00182"/>
    </source>
</evidence>
<protein>
    <recommendedName>
        <fullName evidence="3">RNA-binding S4 domain-containing protein</fullName>
    </recommendedName>
</protein>
<dbReference type="Pfam" id="PF01479">
    <property type="entry name" value="S4"/>
    <property type="match status" value="1"/>
</dbReference>
<organism evidence="4 5">
    <name type="scientific">Gordonia caeni</name>
    <dbReference type="NCBI Taxonomy" id="1007097"/>
    <lineage>
        <taxon>Bacteria</taxon>
        <taxon>Bacillati</taxon>
        <taxon>Actinomycetota</taxon>
        <taxon>Actinomycetes</taxon>
        <taxon>Mycobacteriales</taxon>
        <taxon>Gordoniaceae</taxon>
        <taxon>Gordonia</taxon>
    </lineage>
</organism>
<dbReference type="PROSITE" id="PS50889">
    <property type="entry name" value="S4"/>
    <property type="match status" value="1"/>
</dbReference>
<dbReference type="EMBL" id="BAAAZW010000002">
    <property type="protein sequence ID" value="GAA3951842.1"/>
    <property type="molecule type" value="Genomic_DNA"/>
</dbReference>
<accession>A0ABP7NQS7</accession>
<dbReference type="Gene3D" id="3.10.290.10">
    <property type="entry name" value="RNA-binding S4 domain"/>
    <property type="match status" value="1"/>
</dbReference>
<keyword evidence="1" id="KW-0694">RNA-binding</keyword>
<feature type="region of interest" description="Disordered" evidence="2">
    <location>
        <begin position="78"/>
        <end position="110"/>
    </location>
</feature>
<comment type="caution">
    <text evidence="4">The sequence shown here is derived from an EMBL/GenBank/DDBJ whole genome shotgun (WGS) entry which is preliminary data.</text>
</comment>
<dbReference type="SUPFAM" id="SSF55174">
    <property type="entry name" value="Alpha-L RNA-binding motif"/>
    <property type="match status" value="1"/>
</dbReference>
<evidence type="ECO:0000256" key="2">
    <source>
        <dbReference type="SAM" id="MobiDB-lite"/>
    </source>
</evidence>